<sequence>MNMPNNLMVRAVGLLSRPLLKRTFHNSCSLLHMGEAKSFKPQNLGKNLANFDILGLSDKPSNNIEMISKDSIIFTNLKLIKSPTKDNRIVGALLLNNEVYQIDLTDRYKVHNKFIMDLDESILKVFSIIYPKPELVVIGMGGKPRMLHQNNKEYLNKLGIQYEVSDTKNSALNYDLLATERGVTQIAGLILPPNL</sequence>
<dbReference type="OrthoDB" id="20681at2759"/>
<dbReference type="InterPro" id="IPR007523">
    <property type="entry name" value="NDUFAF3/AAMDC"/>
</dbReference>
<dbReference type="EMBL" id="CP014584">
    <property type="protein sequence ID" value="ANZ73610.1"/>
    <property type="molecule type" value="Genomic_DNA"/>
</dbReference>
<dbReference type="AlphaFoldDB" id="A0A1B2J6L9"/>
<dbReference type="Proteomes" id="UP000094565">
    <property type="component" value="Chromosome 1"/>
</dbReference>
<dbReference type="Gene3D" id="3.40.1230.10">
    <property type="entry name" value="MTH938-like"/>
    <property type="match status" value="1"/>
</dbReference>
<dbReference type="PANTHER" id="PTHR21192:SF2">
    <property type="entry name" value="NADH DEHYDROGENASE [UBIQUINONE] 1 ALPHA SUBCOMPLEX ASSEMBLY FACTOR 3"/>
    <property type="match status" value="1"/>
</dbReference>
<organism evidence="1 2">
    <name type="scientific">Komagataella pastoris</name>
    <name type="common">Yeast</name>
    <name type="synonym">Pichia pastoris</name>
    <dbReference type="NCBI Taxonomy" id="4922"/>
    <lineage>
        <taxon>Eukaryota</taxon>
        <taxon>Fungi</taxon>
        <taxon>Dikarya</taxon>
        <taxon>Ascomycota</taxon>
        <taxon>Saccharomycotina</taxon>
        <taxon>Pichiomycetes</taxon>
        <taxon>Pichiales</taxon>
        <taxon>Pichiaceae</taxon>
        <taxon>Komagataella</taxon>
    </lineage>
</organism>
<gene>
    <name evidence="1" type="ORF">ATY40_BA7500899</name>
</gene>
<name>A0A1B2J6L9_PICPA</name>
<protein>
    <submittedName>
        <fullName evidence="1">BA75_00899T0</fullName>
    </submittedName>
</protein>
<dbReference type="SUPFAM" id="SSF64076">
    <property type="entry name" value="MTH938-like"/>
    <property type="match status" value="1"/>
</dbReference>
<evidence type="ECO:0000313" key="1">
    <source>
        <dbReference type="EMBL" id="ANZ73610.1"/>
    </source>
</evidence>
<accession>A0A1B2J6L9</accession>
<dbReference type="GO" id="GO:0032981">
    <property type="term" value="P:mitochondrial respiratory chain complex I assembly"/>
    <property type="evidence" value="ECO:0007669"/>
    <property type="project" value="TreeGrafter"/>
</dbReference>
<evidence type="ECO:0000313" key="2">
    <source>
        <dbReference type="Proteomes" id="UP000094565"/>
    </source>
</evidence>
<dbReference type="GO" id="GO:0005743">
    <property type="term" value="C:mitochondrial inner membrane"/>
    <property type="evidence" value="ECO:0007669"/>
    <property type="project" value="TreeGrafter"/>
</dbReference>
<reference evidence="1 2" key="1">
    <citation type="submission" date="2016-02" db="EMBL/GenBank/DDBJ databases">
        <title>Comparative genomic and transcriptomic foundation for Pichia pastoris.</title>
        <authorList>
            <person name="Love K.R."/>
            <person name="Shah K.A."/>
            <person name="Whittaker C.A."/>
            <person name="Wu J."/>
            <person name="Bartlett M.C."/>
            <person name="Ma D."/>
            <person name="Leeson R.L."/>
            <person name="Priest M."/>
            <person name="Young S.K."/>
            <person name="Love J.C."/>
        </authorList>
    </citation>
    <scope>NUCLEOTIDE SEQUENCE [LARGE SCALE GENOMIC DNA]</scope>
    <source>
        <strain evidence="1 2">ATCC 28485</strain>
    </source>
</reference>
<dbReference type="PANTHER" id="PTHR21192">
    <property type="entry name" value="NUCLEAR PROTEIN E3-3"/>
    <property type="match status" value="1"/>
</dbReference>
<keyword evidence="2" id="KW-1185">Reference proteome</keyword>
<dbReference type="InterPro" id="IPR036748">
    <property type="entry name" value="MTH938-like_sf"/>
</dbReference>
<proteinExistence type="predicted"/>
<dbReference type="Pfam" id="PF04430">
    <property type="entry name" value="DUF498"/>
    <property type="match status" value="1"/>
</dbReference>